<feature type="non-terminal residue" evidence="4">
    <location>
        <position position="125"/>
    </location>
</feature>
<sequence>PNPYQPRKVFSINALEELSKSIKEYGILQPITVRQKEDGYELVAGERRLRAAKLAELKTIPAIINNMSDQYSAVLALLENLQREDLNFIEESLGYENLIKEHNFTQQQLAEKLGKNQSTIANKLR</sequence>
<proteinExistence type="inferred from homology"/>
<dbReference type="Proteomes" id="UP001288778">
    <property type="component" value="Unassembled WGS sequence"/>
</dbReference>
<organism evidence="4 5">
    <name type="scientific">Clostridium perfringens</name>
    <dbReference type="NCBI Taxonomy" id="1502"/>
    <lineage>
        <taxon>Bacteria</taxon>
        <taxon>Bacillati</taxon>
        <taxon>Bacillota</taxon>
        <taxon>Clostridia</taxon>
        <taxon>Eubacteriales</taxon>
        <taxon>Clostridiaceae</taxon>
        <taxon>Clostridium</taxon>
    </lineage>
</organism>
<dbReference type="RefSeq" id="WP_322395962.1">
    <property type="nucleotide sequence ID" value="NZ_WNUI01000757.1"/>
</dbReference>
<keyword evidence="2" id="KW-0238">DNA-binding</keyword>
<dbReference type="NCBIfam" id="TIGR00180">
    <property type="entry name" value="parB_part"/>
    <property type="match status" value="1"/>
</dbReference>
<dbReference type="PANTHER" id="PTHR33375">
    <property type="entry name" value="CHROMOSOME-PARTITIONING PROTEIN PARB-RELATED"/>
    <property type="match status" value="1"/>
</dbReference>
<dbReference type="InterPro" id="IPR004437">
    <property type="entry name" value="ParB/RepB/Spo0J"/>
</dbReference>
<name>A0AAW9I7A5_CLOPF</name>
<dbReference type="SUPFAM" id="SSF110849">
    <property type="entry name" value="ParB/Sulfiredoxin"/>
    <property type="match status" value="1"/>
</dbReference>
<dbReference type="InterPro" id="IPR050336">
    <property type="entry name" value="Chromosome_partition/occlusion"/>
</dbReference>
<protein>
    <submittedName>
        <fullName evidence="4">ParB/RepB/Spo0J family partition protein</fullName>
    </submittedName>
</protein>
<dbReference type="InterPro" id="IPR036086">
    <property type="entry name" value="ParB/Sulfiredoxin_sf"/>
</dbReference>
<dbReference type="GO" id="GO:0005694">
    <property type="term" value="C:chromosome"/>
    <property type="evidence" value="ECO:0007669"/>
    <property type="project" value="TreeGrafter"/>
</dbReference>
<dbReference type="InterPro" id="IPR041468">
    <property type="entry name" value="HTH_ParB/Spo0J"/>
</dbReference>
<evidence type="ECO:0000313" key="5">
    <source>
        <dbReference type="Proteomes" id="UP001288778"/>
    </source>
</evidence>
<gene>
    <name evidence="4" type="ORF">GNF68_17690</name>
</gene>
<evidence type="ECO:0000256" key="1">
    <source>
        <dbReference type="ARBA" id="ARBA00006295"/>
    </source>
</evidence>
<dbReference type="InterPro" id="IPR001387">
    <property type="entry name" value="Cro/C1-type_HTH"/>
</dbReference>
<dbReference type="CDD" id="cd16393">
    <property type="entry name" value="SPO0J_N"/>
    <property type="match status" value="1"/>
</dbReference>
<dbReference type="Gene3D" id="1.10.10.730">
    <property type="entry name" value="KorB DNA-binding domain"/>
    <property type="match status" value="1"/>
</dbReference>
<dbReference type="GO" id="GO:0045881">
    <property type="term" value="P:positive regulation of sporulation resulting in formation of a cellular spore"/>
    <property type="evidence" value="ECO:0007669"/>
    <property type="project" value="TreeGrafter"/>
</dbReference>
<dbReference type="PROSITE" id="PS50943">
    <property type="entry name" value="HTH_CROC1"/>
    <property type="match status" value="1"/>
</dbReference>
<dbReference type="PANTHER" id="PTHR33375:SF8">
    <property type="entry name" value="NUCLEOID OCCLUSION PROTEIN"/>
    <property type="match status" value="1"/>
</dbReference>
<comment type="similarity">
    <text evidence="1">Belongs to the ParB family.</text>
</comment>
<dbReference type="Pfam" id="PF17762">
    <property type="entry name" value="HTH_ParB"/>
    <property type="match status" value="1"/>
</dbReference>
<feature type="domain" description="HTH cro/C1-type" evidence="3">
    <location>
        <begin position="100"/>
        <end position="122"/>
    </location>
</feature>
<reference evidence="4" key="1">
    <citation type="submission" date="2019-11" db="EMBL/GenBank/DDBJ databases">
        <title>Characterization of Clostridium perfringens isolates from swine manure treated agricultural soils.</title>
        <authorList>
            <person name="Wushke S.T."/>
        </authorList>
    </citation>
    <scope>NUCLEOTIDE SEQUENCE</scope>
    <source>
        <strain evidence="4">X94</strain>
    </source>
</reference>
<dbReference type="AlphaFoldDB" id="A0AAW9I7A5"/>
<dbReference type="Gene3D" id="3.90.1530.30">
    <property type="match status" value="1"/>
</dbReference>
<comment type="caution">
    <text evidence="4">The sequence shown here is derived from an EMBL/GenBank/DDBJ whole genome shotgun (WGS) entry which is preliminary data.</text>
</comment>
<evidence type="ECO:0000256" key="2">
    <source>
        <dbReference type="ARBA" id="ARBA00023125"/>
    </source>
</evidence>
<dbReference type="EMBL" id="WNUI01000757">
    <property type="protein sequence ID" value="MDZ4910800.1"/>
    <property type="molecule type" value="Genomic_DNA"/>
</dbReference>
<dbReference type="InterPro" id="IPR003115">
    <property type="entry name" value="ParB_N"/>
</dbReference>
<dbReference type="Pfam" id="PF02195">
    <property type="entry name" value="ParB_N"/>
    <property type="match status" value="1"/>
</dbReference>
<accession>A0AAW9I7A5</accession>
<dbReference type="GO" id="GO:0003677">
    <property type="term" value="F:DNA binding"/>
    <property type="evidence" value="ECO:0007669"/>
    <property type="project" value="UniProtKB-KW"/>
</dbReference>
<dbReference type="FunFam" id="3.90.1530.30:FF:000001">
    <property type="entry name" value="Chromosome partitioning protein ParB"/>
    <property type="match status" value="1"/>
</dbReference>
<evidence type="ECO:0000259" key="3">
    <source>
        <dbReference type="PROSITE" id="PS50943"/>
    </source>
</evidence>
<dbReference type="SMART" id="SM00470">
    <property type="entry name" value="ParB"/>
    <property type="match status" value="1"/>
</dbReference>
<dbReference type="GO" id="GO:0007059">
    <property type="term" value="P:chromosome segregation"/>
    <property type="evidence" value="ECO:0007669"/>
    <property type="project" value="TreeGrafter"/>
</dbReference>
<evidence type="ECO:0000313" key="4">
    <source>
        <dbReference type="EMBL" id="MDZ4910800.1"/>
    </source>
</evidence>
<dbReference type="InterPro" id="IPR042075">
    <property type="entry name" value="KorB_DNA-db"/>
</dbReference>
<feature type="non-terminal residue" evidence="4">
    <location>
        <position position="1"/>
    </location>
</feature>